<dbReference type="Pfam" id="PF02517">
    <property type="entry name" value="Rce1-like"/>
    <property type="match status" value="1"/>
</dbReference>
<keyword evidence="3" id="KW-0645">Protease</keyword>
<dbReference type="AlphaFoldDB" id="A0A541BPK8"/>
<dbReference type="OrthoDB" id="4555276at2"/>
<keyword evidence="3" id="KW-0482">Metalloprotease</keyword>
<feature type="domain" description="CAAX prenyl protease 2/Lysostaphin resistance protein A-like" evidence="2">
    <location>
        <begin position="105"/>
        <end position="197"/>
    </location>
</feature>
<keyword evidence="4" id="KW-1185">Reference proteome</keyword>
<gene>
    <name evidence="3" type="ORF">FK531_06415</name>
</gene>
<name>A0A541BPK8_9NOCA</name>
<evidence type="ECO:0000313" key="3">
    <source>
        <dbReference type="EMBL" id="TQF74267.1"/>
    </source>
</evidence>
<proteinExistence type="predicted"/>
<keyword evidence="1" id="KW-0812">Transmembrane</keyword>
<dbReference type="GO" id="GO:0006508">
    <property type="term" value="P:proteolysis"/>
    <property type="evidence" value="ECO:0007669"/>
    <property type="project" value="UniProtKB-KW"/>
</dbReference>
<dbReference type="GO" id="GO:0080120">
    <property type="term" value="P:CAAX-box protein maturation"/>
    <property type="evidence" value="ECO:0007669"/>
    <property type="project" value="UniProtKB-ARBA"/>
</dbReference>
<accession>A0A541BPK8</accession>
<dbReference type="Proteomes" id="UP000316256">
    <property type="component" value="Unassembled WGS sequence"/>
</dbReference>
<comment type="caution">
    <text evidence="3">The sequence shown here is derived from an EMBL/GenBank/DDBJ whole genome shotgun (WGS) entry which is preliminary data.</text>
</comment>
<evidence type="ECO:0000259" key="2">
    <source>
        <dbReference type="Pfam" id="PF02517"/>
    </source>
</evidence>
<dbReference type="InterPro" id="IPR003675">
    <property type="entry name" value="Rce1/LyrA-like_dom"/>
</dbReference>
<protein>
    <submittedName>
        <fullName evidence="3">CPBP family intramembrane metalloprotease</fullName>
    </submittedName>
</protein>
<reference evidence="3 4" key="1">
    <citation type="submission" date="2019-06" db="EMBL/GenBank/DDBJ databases">
        <title>Rhodococcus spaelei sp. nov., isolated from a cave.</title>
        <authorList>
            <person name="Lee S.D."/>
        </authorList>
    </citation>
    <scope>NUCLEOTIDE SEQUENCE [LARGE SCALE GENOMIC DNA]</scope>
    <source>
        <strain evidence="3 4">C9-5</strain>
    </source>
</reference>
<dbReference type="EMBL" id="VIGH01000002">
    <property type="protein sequence ID" value="TQF74267.1"/>
    <property type="molecule type" value="Genomic_DNA"/>
</dbReference>
<sequence length="212" mass="21175">MNRAALALGSAAALVGWNNAILPRLGLGPRGRAGANGAMAVGLSVAAVAGGVSAAELGWVSVGSGLRVGAVAASVPAAAYPAALMVPAARARMGAGARRADLTEWVFVHIPFGTVFAEELAFRSVLYALARRAFPRGAAALGAVAFGLWHVRPARDAGDSVLGTVAFTALSSLLFDFLRARSGSVIAPALLHLSVNVGGAAAADLAAGRLAR</sequence>
<keyword evidence="1" id="KW-0472">Membrane</keyword>
<dbReference type="GO" id="GO:0008237">
    <property type="term" value="F:metallopeptidase activity"/>
    <property type="evidence" value="ECO:0007669"/>
    <property type="project" value="UniProtKB-KW"/>
</dbReference>
<keyword evidence="3" id="KW-0378">Hydrolase</keyword>
<evidence type="ECO:0000256" key="1">
    <source>
        <dbReference type="SAM" id="Phobius"/>
    </source>
</evidence>
<feature type="transmembrane region" description="Helical" evidence="1">
    <location>
        <begin position="66"/>
        <end position="86"/>
    </location>
</feature>
<dbReference type="GO" id="GO:0004175">
    <property type="term" value="F:endopeptidase activity"/>
    <property type="evidence" value="ECO:0007669"/>
    <property type="project" value="UniProtKB-ARBA"/>
</dbReference>
<organism evidence="3 4">
    <name type="scientific">Rhodococcus spelaei</name>
    <dbReference type="NCBI Taxonomy" id="2546320"/>
    <lineage>
        <taxon>Bacteria</taxon>
        <taxon>Bacillati</taxon>
        <taxon>Actinomycetota</taxon>
        <taxon>Actinomycetes</taxon>
        <taxon>Mycobacteriales</taxon>
        <taxon>Nocardiaceae</taxon>
        <taxon>Rhodococcus</taxon>
    </lineage>
</organism>
<keyword evidence="1" id="KW-1133">Transmembrane helix</keyword>
<feature type="transmembrane region" description="Helical" evidence="1">
    <location>
        <begin position="36"/>
        <end position="59"/>
    </location>
</feature>
<evidence type="ECO:0000313" key="4">
    <source>
        <dbReference type="Proteomes" id="UP000316256"/>
    </source>
</evidence>
<dbReference type="RefSeq" id="WP_142096445.1">
    <property type="nucleotide sequence ID" value="NZ_VIGH01000002.1"/>
</dbReference>